<feature type="compositionally biased region" description="Low complexity" evidence="1">
    <location>
        <begin position="309"/>
        <end position="319"/>
    </location>
</feature>
<feature type="region of interest" description="Disordered" evidence="1">
    <location>
        <begin position="401"/>
        <end position="425"/>
    </location>
</feature>
<dbReference type="EMBL" id="QCYY01001446">
    <property type="protein sequence ID" value="ROT78028.1"/>
    <property type="molecule type" value="Genomic_DNA"/>
</dbReference>
<evidence type="ECO:0000313" key="3">
    <source>
        <dbReference type="Proteomes" id="UP000283509"/>
    </source>
</evidence>
<feature type="region of interest" description="Disordered" evidence="1">
    <location>
        <begin position="251"/>
        <end position="358"/>
    </location>
</feature>
<protein>
    <submittedName>
        <fullName evidence="2">Uncharacterized protein</fullName>
    </submittedName>
</protein>
<feature type="compositionally biased region" description="Pro residues" evidence="1">
    <location>
        <begin position="255"/>
        <end position="267"/>
    </location>
</feature>
<dbReference type="PRINTS" id="PR01217">
    <property type="entry name" value="PRICHEXTENSN"/>
</dbReference>
<reference evidence="2 3" key="2">
    <citation type="submission" date="2019-01" db="EMBL/GenBank/DDBJ databases">
        <title>The decoding of complex shrimp genome reveals the adaptation for benthos swimmer, frequently molting mechanism and breeding impact on genome.</title>
        <authorList>
            <person name="Sun Y."/>
            <person name="Gao Y."/>
            <person name="Yu Y."/>
        </authorList>
    </citation>
    <scope>NUCLEOTIDE SEQUENCE [LARGE SCALE GENOMIC DNA]</scope>
    <source>
        <tissue evidence="2">Muscle</tissue>
    </source>
</reference>
<name>A0A423TNM0_PENVA</name>
<proteinExistence type="predicted"/>
<accession>A0A423TNM0</accession>
<dbReference type="Proteomes" id="UP000283509">
    <property type="component" value="Unassembled WGS sequence"/>
</dbReference>
<feature type="region of interest" description="Disordered" evidence="1">
    <location>
        <begin position="181"/>
        <end position="207"/>
    </location>
</feature>
<organism evidence="2 3">
    <name type="scientific">Penaeus vannamei</name>
    <name type="common">Whiteleg shrimp</name>
    <name type="synonym">Litopenaeus vannamei</name>
    <dbReference type="NCBI Taxonomy" id="6689"/>
    <lineage>
        <taxon>Eukaryota</taxon>
        <taxon>Metazoa</taxon>
        <taxon>Ecdysozoa</taxon>
        <taxon>Arthropoda</taxon>
        <taxon>Crustacea</taxon>
        <taxon>Multicrustacea</taxon>
        <taxon>Malacostraca</taxon>
        <taxon>Eumalacostraca</taxon>
        <taxon>Eucarida</taxon>
        <taxon>Decapoda</taxon>
        <taxon>Dendrobranchiata</taxon>
        <taxon>Penaeoidea</taxon>
        <taxon>Penaeidae</taxon>
        <taxon>Penaeus</taxon>
    </lineage>
</organism>
<evidence type="ECO:0000313" key="2">
    <source>
        <dbReference type="EMBL" id="ROT78028.1"/>
    </source>
</evidence>
<feature type="compositionally biased region" description="Polar residues" evidence="1">
    <location>
        <begin position="15"/>
        <end position="25"/>
    </location>
</feature>
<comment type="caution">
    <text evidence="2">The sequence shown here is derived from an EMBL/GenBank/DDBJ whole genome shotgun (WGS) entry which is preliminary data.</text>
</comment>
<feature type="compositionally biased region" description="Basic and acidic residues" evidence="1">
    <location>
        <begin position="1"/>
        <end position="14"/>
    </location>
</feature>
<sequence>MNVGHFEPKHKVNVDNENAAGQQTFERPARTGTRCDRTGMTSKLFLGPRDSFAPPLLYPHLLFYLAPLADPPFPTLLSTSIQILPLPLAPFFLSLPPPPSTSPSLLLLISPLFSFSYPLLPSHLFAPCVILVTRSPPFASFTLTPITDPSPRDYATTPSPSPLSLPHNPSLFPRTFFRPIPSISSPPLHKTDPSSPTHNTFRDEATSFSLPPSSLPLLIFPFHPPSSSPPFLPPSLILDLPSVTLRKDLCDNLPPRLPPSPLGPGPPTLKKSEASLSARRPEARALEPQPLTGHNPPTEPPTPPPPSRVPTGPSLLTPTTNPPTPSPLRASLTPGPLTATPIPPPPLLRRVPNPSESHPAVSLAIGIPRPSFPSHLVPSLSFLLFSFLSFVPIPSPLPHTTPTQTPPYPYPPSSPTPYPPPPPTPPPAYIPFSSRVSSTSYGRQQTPALACLKVNAELVRAAAAARPGLECEPLGGGASVGAVRVRGEFVLAGLGEWAVSAWSQLSRPQDQVSTSRRR</sequence>
<dbReference type="AlphaFoldDB" id="A0A423TNM0"/>
<feature type="region of interest" description="Disordered" evidence="1">
    <location>
        <begin position="1"/>
        <end position="33"/>
    </location>
</feature>
<feature type="compositionally biased region" description="Pro residues" evidence="1">
    <location>
        <begin position="297"/>
        <end position="308"/>
    </location>
</feature>
<evidence type="ECO:0000256" key="1">
    <source>
        <dbReference type="SAM" id="MobiDB-lite"/>
    </source>
</evidence>
<keyword evidence="3" id="KW-1185">Reference proteome</keyword>
<reference evidence="2 3" key="1">
    <citation type="submission" date="2018-04" db="EMBL/GenBank/DDBJ databases">
        <authorList>
            <person name="Zhang X."/>
            <person name="Yuan J."/>
            <person name="Li F."/>
            <person name="Xiang J."/>
        </authorList>
    </citation>
    <scope>NUCLEOTIDE SEQUENCE [LARGE SCALE GENOMIC DNA]</scope>
    <source>
        <tissue evidence="2">Muscle</tissue>
    </source>
</reference>
<gene>
    <name evidence="2" type="ORF">C7M84_003269</name>
</gene>